<dbReference type="PROSITE" id="PS51471">
    <property type="entry name" value="FE2OG_OXY"/>
    <property type="match status" value="1"/>
</dbReference>
<dbReference type="EC" id="1.14.11.13" evidence="8"/>
<proteinExistence type="inferred from homology"/>
<evidence type="ECO:0000256" key="3">
    <source>
        <dbReference type="ARBA" id="ARBA00022964"/>
    </source>
</evidence>
<evidence type="ECO:0000256" key="7">
    <source>
        <dbReference type="ARBA" id="ARBA00061282"/>
    </source>
</evidence>
<evidence type="ECO:0000256" key="1">
    <source>
        <dbReference type="ARBA" id="ARBA00001961"/>
    </source>
</evidence>
<dbReference type="PANTHER" id="PTHR47990">
    <property type="entry name" value="2-OXOGLUTARATE (2OG) AND FE(II)-DEPENDENT OXYGENASE SUPERFAMILY PROTEIN-RELATED"/>
    <property type="match status" value="1"/>
</dbReference>
<gene>
    <name evidence="11" type="ORF">HPP92_023435</name>
</gene>
<evidence type="ECO:0000313" key="12">
    <source>
        <dbReference type="Proteomes" id="UP000636800"/>
    </source>
</evidence>
<sequence>MVVLSNPTLEEMFLVKVMKTSGPFSNVPVIDLTSATAAADVVSACVEFGFFKVVNHGVPNALVSRLETEAMKFFSLADCEKEKAAGVANPFGYGNKRIGSNGDVGWLEYLLLEVTSKPKSFNFLSEPWATSFCPCLREYVSATRKLAVQLLELMAEGLGMKQRNALSKFVMDSRSDSMLRLNHYPPFPMRQGFNQSINGFGEHTDPQIISVLRSNNCDGLQIALKDGNWVLVPPDQSSFFINVGDSLQVLTNGRFRSVRHRVETNGARSRFSMIYFGGPPLSERLAPLPQLLREGEQSRYRDFTWAEYKSSAFKSKLGENRLGHFEKQQ</sequence>
<dbReference type="Proteomes" id="UP000636800">
    <property type="component" value="Chromosome 12"/>
</dbReference>
<comment type="caution">
    <text evidence="11">The sequence shown here is derived from an EMBL/GenBank/DDBJ whole genome shotgun (WGS) entry which is preliminary data.</text>
</comment>
<protein>
    <recommendedName>
        <fullName evidence="8">gibberellin 2beta-dioxygenase</fullName>
        <ecNumber evidence="8">1.14.11.13</ecNumber>
    </recommendedName>
</protein>
<evidence type="ECO:0000256" key="9">
    <source>
        <dbReference type="RuleBase" id="RU003682"/>
    </source>
</evidence>
<dbReference type="OrthoDB" id="10258882at2759"/>
<dbReference type="InterPro" id="IPR005123">
    <property type="entry name" value="Oxoglu/Fe-dep_dioxygenase_dom"/>
</dbReference>
<keyword evidence="12" id="KW-1185">Reference proteome</keyword>
<accession>A0A835PSS9</accession>
<dbReference type="Pfam" id="PF14226">
    <property type="entry name" value="DIOX_N"/>
    <property type="match status" value="1"/>
</dbReference>
<evidence type="ECO:0000256" key="5">
    <source>
        <dbReference type="ARBA" id="ARBA00023004"/>
    </source>
</evidence>
<dbReference type="GO" id="GO:0045543">
    <property type="term" value="F:gibberellin 2-beta-dioxygenase activity"/>
    <property type="evidence" value="ECO:0007669"/>
    <property type="project" value="UniProtKB-EC"/>
</dbReference>
<keyword evidence="2 9" id="KW-0479">Metal-binding</keyword>
<dbReference type="SUPFAM" id="SSF51197">
    <property type="entry name" value="Clavaminate synthase-like"/>
    <property type="match status" value="1"/>
</dbReference>
<dbReference type="Pfam" id="PF03171">
    <property type="entry name" value="2OG-FeII_Oxy"/>
    <property type="match status" value="1"/>
</dbReference>
<comment type="cofactor">
    <cofactor evidence="1">
        <name>L-ascorbate</name>
        <dbReference type="ChEBI" id="CHEBI:38290"/>
    </cofactor>
</comment>
<name>A0A835PSS9_VANPL</name>
<dbReference type="InterPro" id="IPR026992">
    <property type="entry name" value="DIOX_N"/>
</dbReference>
<keyword evidence="5 9" id="KW-0408">Iron</keyword>
<dbReference type="GO" id="GO:0046872">
    <property type="term" value="F:metal ion binding"/>
    <property type="evidence" value="ECO:0007669"/>
    <property type="project" value="UniProtKB-KW"/>
</dbReference>
<comment type="similarity">
    <text evidence="7">Belongs to the iron/ascorbate-dependent oxidoreductase family. GA2OX subfamily.</text>
</comment>
<evidence type="ECO:0000256" key="8">
    <source>
        <dbReference type="ARBA" id="ARBA00066708"/>
    </source>
</evidence>
<evidence type="ECO:0000256" key="6">
    <source>
        <dbReference type="ARBA" id="ARBA00052204"/>
    </source>
</evidence>
<organism evidence="11 12">
    <name type="scientific">Vanilla planifolia</name>
    <name type="common">Vanilla</name>
    <dbReference type="NCBI Taxonomy" id="51239"/>
    <lineage>
        <taxon>Eukaryota</taxon>
        <taxon>Viridiplantae</taxon>
        <taxon>Streptophyta</taxon>
        <taxon>Embryophyta</taxon>
        <taxon>Tracheophyta</taxon>
        <taxon>Spermatophyta</taxon>
        <taxon>Magnoliopsida</taxon>
        <taxon>Liliopsida</taxon>
        <taxon>Asparagales</taxon>
        <taxon>Orchidaceae</taxon>
        <taxon>Vanilloideae</taxon>
        <taxon>Vanilleae</taxon>
        <taxon>Vanilla</taxon>
    </lineage>
</organism>
<feature type="domain" description="Fe2OG dioxygenase" evidence="10">
    <location>
        <begin position="174"/>
        <end position="279"/>
    </location>
</feature>
<dbReference type="EMBL" id="JADCNL010000012">
    <property type="protein sequence ID" value="KAG0458278.1"/>
    <property type="molecule type" value="Genomic_DNA"/>
</dbReference>
<dbReference type="InterPro" id="IPR044861">
    <property type="entry name" value="IPNS-like_FE2OG_OXY"/>
</dbReference>
<dbReference type="InterPro" id="IPR027443">
    <property type="entry name" value="IPNS-like_sf"/>
</dbReference>
<keyword evidence="3" id="KW-0223">Dioxygenase</keyword>
<dbReference type="InterPro" id="IPR050231">
    <property type="entry name" value="Iron_ascorbate_oxido_reductase"/>
</dbReference>
<evidence type="ECO:0000259" key="10">
    <source>
        <dbReference type="PROSITE" id="PS51471"/>
    </source>
</evidence>
<dbReference type="AlphaFoldDB" id="A0A835PSS9"/>
<comment type="catalytic activity">
    <reaction evidence="6">
        <text>gibberellin A1 + 2-oxoglutarate + O2 = gibberellin A8 + succinate + CO2</text>
        <dbReference type="Rhea" id="RHEA:15005"/>
        <dbReference type="ChEBI" id="CHEBI:15379"/>
        <dbReference type="ChEBI" id="CHEBI:16526"/>
        <dbReference type="ChEBI" id="CHEBI:16810"/>
        <dbReference type="ChEBI" id="CHEBI:30031"/>
        <dbReference type="ChEBI" id="CHEBI:58524"/>
        <dbReference type="ChEBI" id="CHEBI:58594"/>
        <dbReference type="EC" id="1.14.11.13"/>
    </reaction>
</comment>
<evidence type="ECO:0000313" key="11">
    <source>
        <dbReference type="EMBL" id="KAG0458278.1"/>
    </source>
</evidence>
<evidence type="ECO:0000256" key="4">
    <source>
        <dbReference type="ARBA" id="ARBA00023002"/>
    </source>
</evidence>
<evidence type="ECO:0000256" key="2">
    <source>
        <dbReference type="ARBA" id="ARBA00022723"/>
    </source>
</evidence>
<dbReference type="Gene3D" id="2.60.120.330">
    <property type="entry name" value="B-lactam Antibiotic, Isopenicillin N Synthase, Chain"/>
    <property type="match status" value="1"/>
</dbReference>
<reference evidence="11 12" key="1">
    <citation type="journal article" date="2020" name="Nat. Food">
        <title>A phased Vanilla planifolia genome enables genetic improvement of flavour and production.</title>
        <authorList>
            <person name="Hasing T."/>
            <person name="Tang H."/>
            <person name="Brym M."/>
            <person name="Khazi F."/>
            <person name="Huang T."/>
            <person name="Chambers A.H."/>
        </authorList>
    </citation>
    <scope>NUCLEOTIDE SEQUENCE [LARGE SCALE GENOMIC DNA]</scope>
    <source>
        <tissue evidence="11">Leaf</tissue>
    </source>
</reference>
<keyword evidence="4 9" id="KW-0560">Oxidoreductase</keyword>
<dbReference type="FunFam" id="2.60.120.330:FF:000014">
    <property type="entry name" value="Gibberellin 2-beta-dioxygenase 1"/>
    <property type="match status" value="1"/>
</dbReference>